<proteinExistence type="predicted"/>
<reference evidence="1 2" key="1">
    <citation type="submission" date="2021-07" db="EMBL/GenBank/DDBJ databases">
        <authorList>
            <person name="Palmer J.M."/>
        </authorList>
    </citation>
    <scope>NUCLEOTIDE SEQUENCE [LARGE SCALE GENOMIC DNA]</scope>
    <source>
        <strain evidence="1 2">AT_MEX2019</strain>
        <tissue evidence="1">Muscle</tissue>
    </source>
</reference>
<organism evidence="1 2">
    <name type="scientific">Ataeniobius toweri</name>
    <dbReference type="NCBI Taxonomy" id="208326"/>
    <lineage>
        <taxon>Eukaryota</taxon>
        <taxon>Metazoa</taxon>
        <taxon>Chordata</taxon>
        <taxon>Craniata</taxon>
        <taxon>Vertebrata</taxon>
        <taxon>Euteleostomi</taxon>
        <taxon>Actinopterygii</taxon>
        <taxon>Neopterygii</taxon>
        <taxon>Teleostei</taxon>
        <taxon>Neoteleostei</taxon>
        <taxon>Acanthomorphata</taxon>
        <taxon>Ovalentaria</taxon>
        <taxon>Atherinomorphae</taxon>
        <taxon>Cyprinodontiformes</taxon>
        <taxon>Goodeidae</taxon>
        <taxon>Ataeniobius</taxon>
    </lineage>
</organism>
<evidence type="ECO:0000313" key="2">
    <source>
        <dbReference type="Proteomes" id="UP001345963"/>
    </source>
</evidence>
<dbReference type="EMBL" id="JAHUTI010059628">
    <property type="protein sequence ID" value="MED6251239.1"/>
    <property type="molecule type" value="Genomic_DNA"/>
</dbReference>
<accession>A0ABU7BLP2</accession>
<keyword evidence="2" id="KW-1185">Reference proteome</keyword>
<protein>
    <submittedName>
        <fullName evidence="1">Uncharacterized protein</fullName>
    </submittedName>
</protein>
<dbReference type="Proteomes" id="UP001345963">
    <property type="component" value="Unassembled WGS sequence"/>
</dbReference>
<comment type="caution">
    <text evidence="1">The sequence shown here is derived from an EMBL/GenBank/DDBJ whole genome shotgun (WGS) entry which is preliminary data.</text>
</comment>
<evidence type="ECO:0000313" key="1">
    <source>
        <dbReference type="EMBL" id="MED6251239.1"/>
    </source>
</evidence>
<sequence>MADNRYYTYFPTTQFSAASLSHDPTDTTWPSSSADNVSADIWCISYMIIMNTQALETDEHLLKTLKGSHFICWSLGHVVQAADEGTDQESPKLLCSPVFS</sequence>
<name>A0ABU7BLP2_9TELE</name>
<gene>
    <name evidence="1" type="ORF">ATANTOWER_026272</name>
</gene>